<reference evidence="8 9" key="1">
    <citation type="submission" date="2023-12" db="EMBL/GenBank/DDBJ databases">
        <title>the genome sequence of Hyalangium sp. s54d21.</title>
        <authorList>
            <person name="Zhang X."/>
        </authorList>
    </citation>
    <scope>NUCLEOTIDE SEQUENCE [LARGE SCALE GENOMIC DNA]</scope>
    <source>
        <strain evidence="9">s54d21</strain>
    </source>
</reference>
<dbReference type="Gene3D" id="1.10.510.10">
    <property type="entry name" value="Transferase(Phosphotransferase) domain 1"/>
    <property type="match status" value="1"/>
</dbReference>
<dbReference type="PANTHER" id="PTHR43289:SF6">
    <property type="entry name" value="SERINE_THREONINE-PROTEIN KINASE NEKL-3"/>
    <property type="match status" value="1"/>
</dbReference>
<feature type="compositionally biased region" description="Low complexity" evidence="6">
    <location>
        <begin position="330"/>
        <end position="354"/>
    </location>
</feature>
<feature type="compositionally biased region" description="Basic and acidic residues" evidence="6">
    <location>
        <begin position="518"/>
        <end position="544"/>
    </location>
</feature>
<evidence type="ECO:0000313" key="9">
    <source>
        <dbReference type="Proteomes" id="UP001291309"/>
    </source>
</evidence>
<dbReference type="EMBL" id="JAXIVS010000014">
    <property type="protein sequence ID" value="MDY7231417.1"/>
    <property type="molecule type" value="Genomic_DNA"/>
</dbReference>
<dbReference type="InterPro" id="IPR011009">
    <property type="entry name" value="Kinase-like_dom_sf"/>
</dbReference>
<dbReference type="RefSeq" id="WP_321550126.1">
    <property type="nucleotide sequence ID" value="NZ_JAXIVS010000014.1"/>
</dbReference>
<feature type="compositionally biased region" description="Pro residues" evidence="6">
    <location>
        <begin position="401"/>
        <end position="416"/>
    </location>
</feature>
<feature type="region of interest" description="Disordered" evidence="6">
    <location>
        <begin position="292"/>
        <end position="358"/>
    </location>
</feature>
<comment type="caution">
    <text evidence="8">The sequence shown here is derived from an EMBL/GenBank/DDBJ whole genome shotgun (WGS) entry which is preliminary data.</text>
</comment>
<dbReference type="InterPro" id="IPR000719">
    <property type="entry name" value="Prot_kinase_dom"/>
</dbReference>
<keyword evidence="4 5" id="KW-0067">ATP-binding</keyword>
<feature type="binding site" evidence="5">
    <location>
        <position position="49"/>
    </location>
    <ligand>
        <name>ATP</name>
        <dbReference type="ChEBI" id="CHEBI:30616"/>
    </ligand>
</feature>
<protein>
    <submittedName>
        <fullName evidence="8">Serine/threonine-protein kinase</fullName>
        <ecNumber evidence="8">2.7.11.1</ecNumber>
    </submittedName>
</protein>
<dbReference type="PRINTS" id="PR01217">
    <property type="entry name" value="PRICHEXTENSN"/>
</dbReference>
<feature type="compositionally biased region" description="Pro residues" evidence="6">
    <location>
        <begin position="469"/>
        <end position="495"/>
    </location>
</feature>
<dbReference type="Gene3D" id="3.30.200.20">
    <property type="entry name" value="Phosphorylase Kinase, domain 1"/>
    <property type="match status" value="1"/>
</dbReference>
<evidence type="ECO:0000256" key="3">
    <source>
        <dbReference type="ARBA" id="ARBA00022777"/>
    </source>
</evidence>
<dbReference type="Proteomes" id="UP001291309">
    <property type="component" value="Unassembled WGS sequence"/>
</dbReference>
<dbReference type="PROSITE" id="PS50011">
    <property type="entry name" value="PROTEIN_KINASE_DOM"/>
    <property type="match status" value="1"/>
</dbReference>
<keyword evidence="3 8" id="KW-0418">Kinase</keyword>
<evidence type="ECO:0000256" key="5">
    <source>
        <dbReference type="PROSITE-ProRule" id="PRU10141"/>
    </source>
</evidence>
<dbReference type="GO" id="GO:0004674">
    <property type="term" value="F:protein serine/threonine kinase activity"/>
    <property type="evidence" value="ECO:0007669"/>
    <property type="project" value="UniProtKB-EC"/>
</dbReference>
<feature type="region of interest" description="Disordered" evidence="6">
    <location>
        <begin position="445"/>
        <end position="544"/>
    </location>
</feature>
<dbReference type="EC" id="2.7.11.1" evidence="8"/>
<evidence type="ECO:0000256" key="2">
    <source>
        <dbReference type="ARBA" id="ARBA00022741"/>
    </source>
</evidence>
<dbReference type="CDD" id="cd14014">
    <property type="entry name" value="STKc_PknB_like"/>
    <property type="match status" value="1"/>
</dbReference>
<feature type="compositionally biased region" description="Low complexity" evidence="6">
    <location>
        <begin position="496"/>
        <end position="514"/>
    </location>
</feature>
<dbReference type="PANTHER" id="PTHR43289">
    <property type="entry name" value="MITOGEN-ACTIVATED PROTEIN KINASE KINASE KINASE 20-RELATED"/>
    <property type="match status" value="1"/>
</dbReference>
<dbReference type="Pfam" id="PF00069">
    <property type="entry name" value="Pkinase"/>
    <property type="match status" value="1"/>
</dbReference>
<evidence type="ECO:0000256" key="4">
    <source>
        <dbReference type="ARBA" id="ARBA00022840"/>
    </source>
</evidence>
<dbReference type="SUPFAM" id="SSF56112">
    <property type="entry name" value="Protein kinase-like (PK-like)"/>
    <property type="match status" value="1"/>
</dbReference>
<gene>
    <name evidence="8" type="ORF">SYV04_33810</name>
</gene>
<evidence type="ECO:0000259" key="7">
    <source>
        <dbReference type="PROSITE" id="PS50011"/>
    </source>
</evidence>
<dbReference type="PROSITE" id="PS00107">
    <property type="entry name" value="PROTEIN_KINASE_ATP"/>
    <property type="match status" value="1"/>
</dbReference>
<keyword evidence="2 5" id="KW-0547">Nucleotide-binding</keyword>
<accession>A0ABU5HF31</accession>
<feature type="compositionally biased region" description="Low complexity" evidence="6">
    <location>
        <begin position="459"/>
        <end position="468"/>
    </location>
</feature>
<keyword evidence="9" id="KW-1185">Reference proteome</keyword>
<evidence type="ECO:0000256" key="1">
    <source>
        <dbReference type="ARBA" id="ARBA00022679"/>
    </source>
</evidence>
<dbReference type="InterPro" id="IPR017441">
    <property type="entry name" value="Protein_kinase_ATP_BS"/>
</dbReference>
<feature type="region of interest" description="Disordered" evidence="6">
    <location>
        <begin position="394"/>
        <end position="419"/>
    </location>
</feature>
<sequence>MSHSAAADIRIGTVLRDTYELTSLLGKGGMGSVFLARHLRLPGKQVAVKVLLHDEELSDEQFARFRREAEIASQLGHPNIVEVLDFHTLENGAPYMVMEYLRGESLGHRLKKGRMSIREAFSVARQMGSALQAAHRAGVVHRDLKPANVQLVPTDSEGMITERVKLMDFGISKLMGSQTLQTQEDVLMGTPRYMSPEQAMGKNKDIDARTDIFALGTIVYEMLSGDSPFAGATIAEVVYRVVNEPPESLAVRCPDLPARAVAAVDKALAKNPKDRFQDVATFIAELTGTPLQSLASLGPDPTPYSPRGALPPSNPSLHDDESASEATFVPARQSAAGAPAPAAQPASPNPAALADPSVEPGSTLAAFRAAEAAAPAAQPSLAVSVSRRPTDLSLPAVQPAAPQPAPPATPAPPVAAPAPRSNAKLGVAAVVAVVLLGVGIVGSRFLKTETPPSPPPETPTVTAPNPTIAQPPPVAPTPPPEVKPEPPPTTPPSTPPTVATTPTEPANTEPANTARPQTRPDKPEAVPESVRQELEEAERALTSGEFDKAIRLAQRSQQTRKTEAAYELLGRAYCHKGDLGNARAQWRNLSSKGKARLAKYCKPHDVNL</sequence>
<feature type="domain" description="Protein kinase" evidence="7">
    <location>
        <begin position="19"/>
        <end position="287"/>
    </location>
</feature>
<name>A0ABU5HF31_9BACT</name>
<evidence type="ECO:0000313" key="8">
    <source>
        <dbReference type="EMBL" id="MDY7231417.1"/>
    </source>
</evidence>
<proteinExistence type="predicted"/>
<organism evidence="8 9">
    <name type="scientific">Hyalangium rubrum</name>
    <dbReference type="NCBI Taxonomy" id="3103134"/>
    <lineage>
        <taxon>Bacteria</taxon>
        <taxon>Pseudomonadati</taxon>
        <taxon>Myxococcota</taxon>
        <taxon>Myxococcia</taxon>
        <taxon>Myxococcales</taxon>
        <taxon>Cystobacterineae</taxon>
        <taxon>Archangiaceae</taxon>
        <taxon>Hyalangium</taxon>
    </lineage>
</organism>
<keyword evidence="1 8" id="KW-0808">Transferase</keyword>
<dbReference type="SMART" id="SM00220">
    <property type="entry name" value="S_TKc"/>
    <property type="match status" value="1"/>
</dbReference>
<evidence type="ECO:0000256" key="6">
    <source>
        <dbReference type="SAM" id="MobiDB-lite"/>
    </source>
</evidence>